<dbReference type="OrthoDB" id="6546957at2"/>
<evidence type="ECO:0000313" key="4">
    <source>
        <dbReference type="Proteomes" id="UP000193933"/>
    </source>
</evidence>
<dbReference type="Proteomes" id="UP000193933">
    <property type="component" value="Unassembled WGS sequence"/>
</dbReference>
<dbReference type="RefSeq" id="WP_094120235.1">
    <property type="nucleotide sequence ID" value="NZ_MLFN01000014.1"/>
</dbReference>
<accession>A0A1X1BYG7</accession>
<sequence>MSEWWVSWWQMNKIPRYGTLAAVASALLILCWLMWLRPERQTLVTQQQKLQQLMSQLQLRQRQWHQNPPNALLQAQLLTQAAPPSAVTSVQGVETVLASRRGQLEQWQPDARPRTLTLHLQWQSFQPLFAELAQAAAPFPARFRVLAQPQHLVVQLWLEPDDAP</sequence>
<keyword evidence="4" id="KW-1185">Reference proteome</keyword>
<dbReference type="EMBL" id="MLFN01000014">
    <property type="protein sequence ID" value="ORM53812.1"/>
    <property type="molecule type" value="Genomic_DNA"/>
</dbReference>
<proteinExistence type="predicted"/>
<name>A0A1X1BYG7_9GAMM</name>
<comment type="caution">
    <text evidence="3">The sequence shown here is derived from an EMBL/GenBank/DDBJ whole genome shotgun (WGS) entry which is preliminary data.</text>
</comment>
<feature type="domain" description="DNA utilization protein HofO C-terminal" evidence="2">
    <location>
        <begin position="95"/>
        <end position="162"/>
    </location>
</feature>
<evidence type="ECO:0000259" key="2">
    <source>
        <dbReference type="Pfam" id="PF25319"/>
    </source>
</evidence>
<feature type="transmembrane region" description="Helical" evidence="1">
    <location>
        <begin position="14"/>
        <end position="36"/>
    </location>
</feature>
<keyword evidence="1" id="KW-1133">Transmembrane helix</keyword>
<protein>
    <recommendedName>
        <fullName evidence="2">DNA utilization protein HofO C-terminal domain-containing protein</fullName>
    </recommendedName>
</protein>
<gene>
    <name evidence="3" type="ORF">HA41_07260</name>
</gene>
<reference evidence="3 4" key="1">
    <citation type="journal article" date="2017" name="Antonie Van Leeuwenhoek">
        <title>Phylogenomic resolution of the bacterial genus Pantoea and its relationship with Erwinia and Tatumella.</title>
        <authorList>
            <person name="Palmer M."/>
            <person name="Steenkamp E.T."/>
            <person name="Coetzee M.P."/>
            <person name="Chan W.Y."/>
            <person name="van Zyl E."/>
            <person name="De Maayer P."/>
            <person name="Coutinho T.A."/>
            <person name="Blom J."/>
            <person name="Smits T.H."/>
            <person name="Duffy B."/>
            <person name="Venter S.N."/>
        </authorList>
    </citation>
    <scope>NUCLEOTIDE SEQUENCE [LARGE SCALE GENOMIC DNA]</scope>
    <source>
        <strain evidence="3 4">LMG 24534</strain>
    </source>
</reference>
<keyword evidence="1" id="KW-0812">Transmembrane</keyword>
<dbReference type="AlphaFoldDB" id="A0A1X1BYG7"/>
<dbReference type="InterPro" id="IPR057522">
    <property type="entry name" value="HofO_C"/>
</dbReference>
<evidence type="ECO:0000256" key="1">
    <source>
        <dbReference type="SAM" id="Phobius"/>
    </source>
</evidence>
<organism evidence="3 4">
    <name type="scientific">Pantoea conspicua</name>
    <dbReference type="NCBI Taxonomy" id="472705"/>
    <lineage>
        <taxon>Bacteria</taxon>
        <taxon>Pseudomonadati</taxon>
        <taxon>Pseudomonadota</taxon>
        <taxon>Gammaproteobacteria</taxon>
        <taxon>Enterobacterales</taxon>
        <taxon>Erwiniaceae</taxon>
        <taxon>Pantoea</taxon>
    </lineage>
</organism>
<evidence type="ECO:0000313" key="3">
    <source>
        <dbReference type="EMBL" id="ORM53812.1"/>
    </source>
</evidence>
<dbReference type="Pfam" id="PF25319">
    <property type="entry name" value="HofO"/>
    <property type="match status" value="1"/>
</dbReference>
<keyword evidence="1" id="KW-0472">Membrane</keyword>